<gene>
    <name evidence="1" type="ORF">B1B_07936</name>
</gene>
<sequence length="97" mass="10027">DGTDEVLAGDVVHGTGDVVRVPTGNALLGRVVDPLGRPLDGKGPIVTDAKEPIERPAPAIVERELVTQPVQTGLLVIDYFVCRWGVGSANSSSATAP</sequence>
<comment type="caution">
    <text evidence="1">The sequence shown here is derived from an EMBL/GenBank/DDBJ whole genome shotgun (WGS) entry which is preliminary data.</text>
</comment>
<dbReference type="GO" id="GO:0045259">
    <property type="term" value="C:proton-transporting ATP synthase complex"/>
    <property type="evidence" value="ECO:0007669"/>
    <property type="project" value="InterPro"/>
</dbReference>
<dbReference type="PANTHER" id="PTHR48082">
    <property type="entry name" value="ATP SYNTHASE SUBUNIT ALPHA, MITOCHONDRIAL"/>
    <property type="match status" value="1"/>
</dbReference>
<dbReference type="InterPro" id="IPR027417">
    <property type="entry name" value="P-loop_NTPase"/>
</dbReference>
<dbReference type="AlphaFoldDB" id="T1ARP3"/>
<feature type="non-terminal residue" evidence="1">
    <location>
        <position position="1"/>
    </location>
</feature>
<dbReference type="PANTHER" id="PTHR48082:SF2">
    <property type="entry name" value="ATP SYNTHASE SUBUNIT ALPHA, MITOCHONDRIAL"/>
    <property type="match status" value="1"/>
</dbReference>
<dbReference type="EMBL" id="AUZY01005104">
    <property type="protein sequence ID" value="EQD60022.1"/>
    <property type="molecule type" value="Genomic_DNA"/>
</dbReference>
<dbReference type="GO" id="GO:0005524">
    <property type="term" value="F:ATP binding"/>
    <property type="evidence" value="ECO:0007669"/>
    <property type="project" value="TreeGrafter"/>
</dbReference>
<feature type="non-terminal residue" evidence="1">
    <location>
        <position position="97"/>
    </location>
</feature>
<dbReference type="Gene3D" id="3.40.50.12240">
    <property type="match status" value="1"/>
</dbReference>
<dbReference type="GO" id="GO:0043531">
    <property type="term" value="F:ADP binding"/>
    <property type="evidence" value="ECO:0007669"/>
    <property type="project" value="TreeGrafter"/>
</dbReference>
<evidence type="ECO:0000313" key="1">
    <source>
        <dbReference type="EMBL" id="EQD60022.1"/>
    </source>
</evidence>
<organism evidence="1">
    <name type="scientific">mine drainage metagenome</name>
    <dbReference type="NCBI Taxonomy" id="410659"/>
    <lineage>
        <taxon>unclassified sequences</taxon>
        <taxon>metagenomes</taxon>
        <taxon>ecological metagenomes</taxon>
    </lineage>
</organism>
<dbReference type="InterPro" id="IPR005294">
    <property type="entry name" value="ATP_synth_F1_asu"/>
</dbReference>
<accession>T1ARP3</accession>
<name>T1ARP3_9ZZZZ</name>
<protein>
    <submittedName>
        <fullName evidence="1">ATP synthase alpha subunit</fullName>
    </submittedName>
</protein>
<proteinExistence type="predicted"/>
<dbReference type="SUPFAM" id="SSF52540">
    <property type="entry name" value="P-loop containing nucleoside triphosphate hydrolases"/>
    <property type="match status" value="1"/>
</dbReference>
<reference evidence="1" key="1">
    <citation type="submission" date="2013-08" db="EMBL/GenBank/DDBJ databases">
        <authorList>
            <person name="Mendez C."/>
            <person name="Richter M."/>
            <person name="Ferrer M."/>
            <person name="Sanchez J."/>
        </authorList>
    </citation>
    <scope>NUCLEOTIDE SEQUENCE</scope>
</reference>
<dbReference type="GO" id="GO:0046933">
    <property type="term" value="F:proton-transporting ATP synthase activity, rotational mechanism"/>
    <property type="evidence" value="ECO:0007669"/>
    <property type="project" value="InterPro"/>
</dbReference>
<reference evidence="1" key="2">
    <citation type="journal article" date="2014" name="ISME J.">
        <title>Microbial stratification in low pH oxic and suboxic macroscopic growths along an acid mine drainage.</title>
        <authorList>
            <person name="Mendez-Garcia C."/>
            <person name="Mesa V."/>
            <person name="Sprenger R.R."/>
            <person name="Richter M."/>
            <person name="Diez M.S."/>
            <person name="Solano J."/>
            <person name="Bargiela R."/>
            <person name="Golyshina O.V."/>
            <person name="Manteca A."/>
            <person name="Ramos J.L."/>
            <person name="Gallego J.R."/>
            <person name="Llorente I."/>
            <person name="Martins Dos Santos V.A."/>
            <person name="Jensen O.N."/>
            <person name="Pelaez A.I."/>
            <person name="Sanchez J."/>
            <person name="Ferrer M."/>
        </authorList>
    </citation>
    <scope>NUCLEOTIDE SEQUENCE</scope>
</reference>